<protein>
    <recommendedName>
        <fullName evidence="4">KTSC domain-containing protein</fullName>
    </recommendedName>
</protein>
<comment type="caution">
    <text evidence="2">The sequence shown here is derived from an EMBL/GenBank/DDBJ whole genome shotgun (WGS) entry which is preliminary data.</text>
</comment>
<accession>A0ABW5EWR3</accession>
<evidence type="ECO:0008006" key="4">
    <source>
        <dbReference type="Google" id="ProtNLM"/>
    </source>
</evidence>
<evidence type="ECO:0000256" key="1">
    <source>
        <dbReference type="SAM" id="MobiDB-lite"/>
    </source>
</evidence>
<reference evidence="3" key="1">
    <citation type="journal article" date="2019" name="Int. J. Syst. Evol. Microbiol.">
        <title>The Global Catalogue of Microorganisms (GCM) 10K type strain sequencing project: providing services to taxonomists for standard genome sequencing and annotation.</title>
        <authorList>
            <consortium name="The Broad Institute Genomics Platform"/>
            <consortium name="The Broad Institute Genome Sequencing Center for Infectious Disease"/>
            <person name="Wu L."/>
            <person name="Ma J."/>
        </authorList>
    </citation>
    <scope>NUCLEOTIDE SEQUENCE [LARGE SCALE GENOMIC DNA]</scope>
    <source>
        <strain evidence="3">CCUG 62793</strain>
    </source>
</reference>
<keyword evidence="3" id="KW-1185">Reference proteome</keyword>
<evidence type="ECO:0000313" key="2">
    <source>
        <dbReference type="EMBL" id="MFD2322525.1"/>
    </source>
</evidence>
<organism evidence="2 3">
    <name type="scientific">Delftia deserti</name>
    <dbReference type="NCBI Taxonomy" id="1651218"/>
    <lineage>
        <taxon>Bacteria</taxon>
        <taxon>Pseudomonadati</taxon>
        <taxon>Pseudomonadota</taxon>
        <taxon>Betaproteobacteria</taxon>
        <taxon>Burkholderiales</taxon>
        <taxon>Comamonadaceae</taxon>
        <taxon>Delftia</taxon>
    </lineage>
</organism>
<feature type="region of interest" description="Disordered" evidence="1">
    <location>
        <begin position="66"/>
        <end position="87"/>
    </location>
</feature>
<dbReference type="EMBL" id="JBHUIG010000041">
    <property type="protein sequence ID" value="MFD2322525.1"/>
    <property type="molecule type" value="Genomic_DNA"/>
</dbReference>
<gene>
    <name evidence="2" type="ORF">ACFSPV_28000</name>
</gene>
<dbReference type="Proteomes" id="UP001597287">
    <property type="component" value="Unassembled WGS sequence"/>
</dbReference>
<dbReference type="RefSeq" id="WP_310636248.1">
    <property type="nucleotide sequence ID" value="NZ_JBHSIH010000001.1"/>
</dbReference>
<sequence>MNATVEVSYEHDEQGRPIYLVRVGNGEWESFTDYRQFALYLKSLEAAGEILPPGYKNVSDRTAMRSIDPQTFDLDPDADSGLNPSSV</sequence>
<evidence type="ECO:0000313" key="3">
    <source>
        <dbReference type="Proteomes" id="UP001597287"/>
    </source>
</evidence>
<proteinExistence type="predicted"/>
<name>A0ABW5EWR3_9BURK</name>